<protein>
    <submittedName>
        <fullName evidence="2">Uncharacterized protein</fullName>
    </submittedName>
</protein>
<evidence type="ECO:0000313" key="3">
    <source>
        <dbReference type="Proteomes" id="UP001162972"/>
    </source>
</evidence>
<dbReference type="Proteomes" id="UP001162972">
    <property type="component" value="Chromosome 8"/>
</dbReference>
<dbReference type="EMBL" id="JAPFFJ010000004">
    <property type="protein sequence ID" value="KAJ6428690.1"/>
    <property type="molecule type" value="Genomic_DNA"/>
</dbReference>
<accession>A0AAD6KS42</accession>
<feature type="region of interest" description="Disordered" evidence="1">
    <location>
        <begin position="1"/>
        <end position="22"/>
    </location>
</feature>
<name>A0AAD6KS42_9ROSI</name>
<gene>
    <name evidence="2" type="ORF">OIU84_020374</name>
</gene>
<dbReference type="AlphaFoldDB" id="A0AAD6KS42"/>
<feature type="compositionally biased region" description="Basic and acidic residues" evidence="1">
    <location>
        <begin position="1"/>
        <end position="14"/>
    </location>
</feature>
<keyword evidence="3" id="KW-1185">Reference proteome</keyword>
<evidence type="ECO:0000313" key="2">
    <source>
        <dbReference type="EMBL" id="KAJ6428690.1"/>
    </source>
</evidence>
<proteinExistence type="predicted"/>
<comment type="caution">
    <text evidence="2">The sequence shown here is derived from an EMBL/GenBank/DDBJ whole genome shotgun (WGS) entry which is preliminary data.</text>
</comment>
<reference evidence="2 3" key="1">
    <citation type="journal article" date="2023" name="Int. J. Mol. Sci.">
        <title>De Novo Assembly and Annotation of 11 Diverse Shrub Willow (Salix) Genomes Reveals Novel Gene Organization in Sex-Linked Regions.</title>
        <authorList>
            <person name="Hyden B."/>
            <person name="Feng K."/>
            <person name="Yates T.B."/>
            <person name="Jawdy S."/>
            <person name="Cereghino C."/>
            <person name="Smart L.B."/>
            <person name="Muchero W."/>
        </authorList>
    </citation>
    <scope>NUCLEOTIDE SEQUENCE [LARGE SCALE GENOMIC DNA]</scope>
    <source>
        <tissue evidence="2">Shoot tip</tissue>
    </source>
</reference>
<evidence type="ECO:0000256" key="1">
    <source>
        <dbReference type="SAM" id="MobiDB-lite"/>
    </source>
</evidence>
<sequence length="69" mass="7212">MHRNLKPDPGKPEEAVCGDGLRRKGGSTQLRFGGGLDGTAVQGGRLEEGGVAVSSFDIFVDVVAYDCMS</sequence>
<organism evidence="2 3">
    <name type="scientific">Salix udensis</name>
    <dbReference type="NCBI Taxonomy" id="889485"/>
    <lineage>
        <taxon>Eukaryota</taxon>
        <taxon>Viridiplantae</taxon>
        <taxon>Streptophyta</taxon>
        <taxon>Embryophyta</taxon>
        <taxon>Tracheophyta</taxon>
        <taxon>Spermatophyta</taxon>
        <taxon>Magnoliopsida</taxon>
        <taxon>eudicotyledons</taxon>
        <taxon>Gunneridae</taxon>
        <taxon>Pentapetalae</taxon>
        <taxon>rosids</taxon>
        <taxon>fabids</taxon>
        <taxon>Malpighiales</taxon>
        <taxon>Salicaceae</taxon>
        <taxon>Saliceae</taxon>
        <taxon>Salix</taxon>
    </lineage>
</organism>